<gene>
    <name evidence="1" type="ORF">HHL11_00680</name>
</gene>
<keyword evidence="2" id="KW-1185">Reference proteome</keyword>
<sequence>MHFRIQGLPAANFLRLAGLDEHELAERGVLRRVADSFPGYPDRIALRDAQPGESLLLLNYEHQSAASPYRASHAIFVLEGERQTFDEIDVVPDVMRRRVLSLRAFDEQGMIVGAELVDGKEFEAGIELLLAQPETAYVHAHYAKFGCYAARVDRA</sequence>
<protein>
    <submittedName>
        <fullName evidence="1">DUF1203 domain-containing protein</fullName>
    </submittedName>
</protein>
<dbReference type="EMBL" id="JABBFX010000001">
    <property type="protein sequence ID" value="NML42242.1"/>
    <property type="molecule type" value="Genomic_DNA"/>
</dbReference>
<organism evidence="1 2">
    <name type="scientific">Ramlibacter agri</name>
    <dbReference type="NCBI Taxonomy" id="2728837"/>
    <lineage>
        <taxon>Bacteria</taxon>
        <taxon>Pseudomonadati</taxon>
        <taxon>Pseudomonadota</taxon>
        <taxon>Betaproteobacteria</taxon>
        <taxon>Burkholderiales</taxon>
        <taxon>Comamonadaceae</taxon>
        <taxon>Ramlibacter</taxon>
    </lineage>
</organism>
<dbReference type="Proteomes" id="UP000541185">
    <property type="component" value="Unassembled WGS sequence"/>
</dbReference>
<dbReference type="Pfam" id="PF06718">
    <property type="entry name" value="DUF1203"/>
    <property type="match status" value="1"/>
</dbReference>
<dbReference type="PIRSF" id="PIRSF034110">
    <property type="entry name" value="DUF1203"/>
    <property type="match status" value="1"/>
</dbReference>
<proteinExistence type="predicted"/>
<evidence type="ECO:0000313" key="2">
    <source>
        <dbReference type="Proteomes" id="UP000541185"/>
    </source>
</evidence>
<reference evidence="1 2" key="1">
    <citation type="submission" date="2020-04" db="EMBL/GenBank/DDBJ databases">
        <title>Ramlibacter sp. G-1-2-2 isolated from soil.</title>
        <authorList>
            <person name="Dahal R.H."/>
        </authorList>
    </citation>
    <scope>NUCLEOTIDE SEQUENCE [LARGE SCALE GENOMIC DNA]</scope>
    <source>
        <strain evidence="1 2">G-1-2-2</strain>
    </source>
</reference>
<accession>A0A848GY84</accession>
<name>A0A848GY84_9BURK</name>
<dbReference type="AlphaFoldDB" id="A0A848GY84"/>
<comment type="caution">
    <text evidence="1">The sequence shown here is derived from an EMBL/GenBank/DDBJ whole genome shotgun (WGS) entry which is preliminary data.</text>
</comment>
<dbReference type="RefSeq" id="WP_169416461.1">
    <property type="nucleotide sequence ID" value="NZ_JABBFX010000001.1"/>
</dbReference>
<dbReference type="InterPro" id="IPR009593">
    <property type="entry name" value="DUF1203"/>
</dbReference>
<evidence type="ECO:0000313" key="1">
    <source>
        <dbReference type="EMBL" id="NML42242.1"/>
    </source>
</evidence>